<dbReference type="SUPFAM" id="SSF102198">
    <property type="entry name" value="Putative cyclase"/>
    <property type="match status" value="1"/>
</dbReference>
<dbReference type="PANTHER" id="PTHR34861">
    <property type="match status" value="1"/>
</dbReference>
<dbReference type="GO" id="GO:0019441">
    <property type="term" value="P:L-tryptophan catabolic process to kynurenine"/>
    <property type="evidence" value="ECO:0007669"/>
    <property type="project" value="InterPro"/>
</dbReference>
<dbReference type="Gene3D" id="3.50.30.50">
    <property type="entry name" value="Putative cyclase"/>
    <property type="match status" value="1"/>
</dbReference>
<organism evidence="2 3">
    <name type="scientific">Thyridium curvatum</name>
    <dbReference type="NCBI Taxonomy" id="1093900"/>
    <lineage>
        <taxon>Eukaryota</taxon>
        <taxon>Fungi</taxon>
        <taxon>Dikarya</taxon>
        <taxon>Ascomycota</taxon>
        <taxon>Pezizomycotina</taxon>
        <taxon>Sordariomycetes</taxon>
        <taxon>Sordariomycetidae</taxon>
        <taxon>Thyridiales</taxon>
        <taxon>Thyridiaceae</taxon>
        <taxon>Thyridium</taxon>
    </lineage>
</organism>
<proteinExistence type="inferred from homology"/>
<comment type="similarity">
    <text evidence="1">Belongs to the Cyclase 1 superfamily.</text>
</comment>
<dbReference type="GeneID" id="41974173"/>
<dbReference type="AlphaFoldDB" id="A0A507B1C9"/>
<dbReference type="InterPro" id="IPR007325">
    <property type="entry name" value="KFase/CYL"/>
</dbReference>
<accession>A0A507B1C9</accession>
<dbReference type="PANTHER" id="PTHR34861:SF10">
    <property type="entry name" value="CYCLASE"/>
    <property type="match status" value="1"/>
</dbReference>
<protein>
    <recommendedName>
        <fullName evidence="4">Cyclase</fullName>
    </recommendedName>
</protein>
<comment type="caution">
    <text evidence="2">The sequence shown here is derived from an EMBL/GenBank/DDBJ whole genome shotgun (WGS) entry which is preliminary data.</text>
</comment>
<dbReference type="Proteomes" id="UP000319257">
    <property type="component" value="Unassembled WGS sequence"/>
</dbReference>
<keyword evidence="3" id="KW-1185">Reference proteome</keyword>
<evidence type="ECO:0000256" key="1">
    <source>
        <dbReference type="ARBA" id="ARBA00007865"/>
    </source>
</evidence>
<dbReference type="OrthoDB" id="5396at2759"/>
<sequence>MAAPQTIPDFDDLPKVEGMPQGCAWGIFDKDGEKDVYGTLNLLTPDVVAAAATEVKEGISVSLNWPLNGFPFPIPGRKAPVHTVTPLKDVGYGADGWDDELAFNTQLSSQWDSLCHFHHQDSGLAYNGARPTRASLTDPAAAAAAEHQSVLPTIDKWHARGGLVGRGVLLDFARYADEVLSQQDGTKQTSYHPADGYRITVADLEAVAAWQGVEFRRGDIVVIRTAYTEVMAAPTPDDFARMQKVRLSGVHGTEETARWFWDRRFAAVAGDSASFEAFPPLRPDGSEGEMSDLVLHKYFLAMFGMPIGELWDLKALSEQCKRLGRYSFMLTSVPLNHHGLVASPPNALAIF</sequence>
<dbReference type="GO" id="GO:0004061">
    <property type="term" value="F:arylformamidase activity"/>
    <property type="evidence" value="ECO:0007669"/>
    <property type="project" value="InterPro"/>
</dbReference>
<dbReference type="Pfam" id="PF04199">
    <property type="entry name" value="Cyclase"/>
    <property type="match status" value="1"/>
</dbReference>
<dbReference type="InParanoid" id="A0A507B1C9"/>
<dbReference type="EMBL" id="SKBQ01000039">
    <property type="protein sequence ID" value="TPX12846.1"/>
    <property type="molecule type" value="Genomic_DNA"/>
</dbReference>
<gene>
    <name evidence="2" type="ORF">E0L32_006726</name>
</gene>
<evidence type="ECO:0000313" key="3">
    <source>
        <dbReference type="Proteomes" id="UP000319257"/>
    </source>
</evidence>
<name>A0A507B1C9_9PEZI</name>
<evidence type="ECO:0000313" key="2">
    <source>
        <dbReference type="EMBL" id="TPX12846.1"/>
    </source>
</evidence>
<reference evidence="2 3" key="1">
    <citation type="submission" date="2019-06" db="EMBL/GenBank/DDBJ databases">
        <title>Draft genome sequence of the filamentous fungus Phialemoniopsis curvata isolated from diesel fuel.</title>
        <authorList>
            <person name="Varaljay V.A."/>
            <person name="Lyon W.J."/>
            <person name="Crouch A.L."/>
            <person name="Drake C.E."/>
            <person name="Hollomon J.M."/>
            <person name="Nadeau L.J."/>
            <person name="Nunn H.S."/>
            <person name="Stevenson B.S."/>
            <person name="Bojanowski C.L."/>
            <person name="Crookes-Goodson W.J."/>
        </authorList>
    </citation>
    <scope>NUCLEOTIDE SEQUENCE [LARGE SCALE GENOMIC DNA]</scope>
    <source>
        <strain evidence="2 3">D216</strain>
    </source>
</reference>
<evidence type="ECO:0008006" key="4">
    <source>
        <dbReference type="Google" id="ProtNLM"/>
    </source>
</evidence>
<dbReference type="RefSeq" id="XP_030994557.1">
    <property type="nucleotide sequence ID" value="XM_031141391.1"/>
</dbReference>
<dbReference type="InterPro" id="IPR037175">
    <property type="entry name" value="KFase_sf"/>
</dbReference>